<dbReference type="GO" id="GO:0005737">
    <property type="term" value="C:cytoplasm"/>
    <property type="evidence" value="ECO:0007669"/>
    <property type="project" value="TreeGrafter"/>
</dbReference>
<dbReference type="AlphaFoldDB" id="A0A5N6WPZ3"/>
<dbReference type="EMBL" id="ML741837">
    <property type="protein sequence ID" value="KAE8322955.1"/>
    <property type="molecule type" value="Genomic_DNA"/>
</dbReference>
<keyword evidence="3" id="KW-1185">Reference proteome</keyword>
<protein>
    <submittedName>
        <fullName evidence="2">FAD dependent oxidoreductase</fullName>
    </submittedName>
</protein>
<dbReference type="PANTHER" id="PTHR13847">
    <property type="entry name" value="SARCOSINE DEHYDROGENASE-RELATED"/>
    <property type="match status" value="1"/>
</dbReference>
<dbReference type="Gene3D" id="3.50.50.60">
    <property type="entry name" value="FAD/NAD(P)-binding domain"/>
    <property type="match status" value="1"/>
</dbReference>
<evidence type="ECO:0000313" key="2">
    <source>
        <dbReference type="EMBL" id="KAE8322955.1"/>
    </source>
</evidence>
<proteinExistence type="predicted"/>
<sequence>MAEAFPVNNGMTSFWRTEPHFLDSYRSTEVLPDTSDIVIVGAGYAGVTTAYHCGHLKPDVYYQISALADKYGMDAAEEVAAFELAHMAAVKACVEEEKIDCDLDFGKVIDVQLDDNHCAKLKAGYESLLSQGALTATEADFTPKETAESGDFGHINLSLNSFSAGANLQTQTPVLRISETPDVDGRWTVVTTRGSIRAKWVVFSTNAYTSAIAPEYKDKIVPVRGVCSRIVVPNPPKNPLSCSYTLRFNAWDYDYLIPRPDGSIVVGGGKSTFFHNSSEWYNNTDDSRLIESAARYFDNYMQRHFHGWEDTGAYTDRVWTGVMGYSTDSLPHVGHIPNKPCQLVLAGFNGHGMPQVFLSAQAIAQMIIRGATYEETKLPRLFKTTPERLSSQENHILTHLKAI</sequence>
<evidence type="ECO:0000313" key="3">
    <source>
        <dbReference type="Proteomes" id="UP000325945"/>
    </source>
</evidence>
<feature type="domain" description="FAD dependent oxidoreductase" evidence="1">
    <location>
        <begin position="163"/>
        <end position="366"/>
    </location>
</feature>
<accession>A0A5N6WPZ3</accession>
<reference evidence="3" key="1">
    <citation type="submission" date="2019-04" db="EMBL/GenBank/DDBJ databases">
        <title>Friends and foes A comparative genomics studyof 23 Aspergillus species from section Flavi.</title>
        <authorList>
            <consortium name="DOE Joint Genome Institute"/>
            <person name="Kjaerbolling I."/>
            <person name="Vesth T."/>
            <person name="Frisvad J.C."/>
            <person name="Nybo J.L."/>
            <person name="Theobald S."/>
            <person name="Kildgaard S."/>
            <person name="Isbrandt T."/>
            <person name="Kuo A."/>
            <person name="Sato A."/>
            <person name="Lyhne E.K."/>
            <person name="Kogle M.E."/>
            <person name="Wiebenga A."/>
            <person name="Kun R.S."/>
            <person name="Lubbers R.J."/>
            <person name="Makela M.R."/>
            <person name="Barry K."/>
            <person name="Chovatia M."/>
            <person name="Clum A."/>
            <person name="Daum C."/>
            <person name="Haridas S."/>
            <person name="He G."/>
            <person name="LaButti K."/>
            <person name="Lipzen A."/>
            <person name="Mondo S."/>
            <person name="Riley R."/>
            <person name="Salamov A."/>
            <person name="Simmons B.A."/>
            <person name="Magnuson J.K."/>
            <person name="Henrissat B."/>
            <person name="Mortensen U.H."/>
            <person name="Larsen T.O."/>
            <person name="Devries R.P."/>
            <person name="Grigoriev I.V."/>
            <person name="Machida M."/>
            <person name="Baker S.E."/>
            <person name="Andersen M.R."/>
        </authorList>
    </citation>
    <scope>NUCLEOTIDE SEQUENCE [LARGE SCALE GENOMIC DNA]</scope>
    <source>
        <strain evidence="3">CBS 130017</strain>
    </source>
</reference>
<dbReference type="Pfam" id="PF01266">
    <property type="entry name" value="DAO"/>
    <property type="match status" value="1"/>
</dbReference>
<organism evidence="2 3">
    <name type="scientific">Aspergillus sergii</name>
    <dbReference type="NCBI Taxonomy" id="1034303"/>
    <lineage>
        <taxon>Eukaryota</taxon>
        <taxon>Fungi</taxon>
        <taxon>Dikarya</taxon>
        <taxon>Ascomycota</taxon>
        <taxon>Pezizomycotina</taxon>
        <taxon>Eurotiomycetes</taxon>
        <taxon>Eurotiomycetidae</taxon>
        <taxon>Eurotiales</taxon>
        <taxon>Aspergillaceae</taxon>
        <taxon>Aspergillus</taxon>
        <taxon>Aspergillus subgen. Circumdati</taxon>
    </lineage>
</organism>
<dbReference type="Gene3D" id="3.30.9.10">
    <property type="entry name" value="D-Amino Acid Oxidase, subunit A, domain 2"/>
    <property type="match status" value="1"/>
</dbReference>
<dbReference type="InterPro" id="IPR036188">
    <property type="entry name" value="FAD/NAD-bd_sf"/>
</dbReference>
<gene>
    <name evidence="2" type="ORF">BDV39DRAFT_196301</name>
</gene>
<dbReference type="Proteomes" id="UP000325945">
    <property type="component" value="Unassembled WGS sequence"/>
</dbReference>
<evidence type="ECO:0000259" key="1">
    <source>
        <dbReference type="Pfam" id="PF01266"/>
    </source>
</evidence>
<name>A0A5N6WPZ3_9EURO</name>
<dbReference type="InterPro" id="IPR006076">
    <property type="entry name" value="FAD-dep_OxRdtase"/>
</dbReference>
<dbReference type="PANTHER" id="PTHR13847:SF279">
    <property type="entry name" value="FAD DEPENDENT OXIDOREDUCTASE DOMAIN-CONTAINING PROTEIN-RELATED"/>
    <property type="match status" value="1"/>
</dbReference>
<dbReference type="SUPFAM" id="SSF51905">
    <property type="entry name" value="FAD/NAD(P)-binding domain"/>
    <property type="match status" value="1"/>
</dbReference>